<dbReference type="OrthoDB" id="9778547at2"/>
<dbReference type="SUPFAM" id="SSF52540">
    <property type="entry name" value="P-loop containing nucleoside triphosphate hydrolases"/>
    <property type="match status" value="1"/>
</dbReference>
<dbReference type="Proteomes" id="UP000029995">
    <property type="component" value="Unassembled WGS sequence"/>
</dbReference>
<reference evidence="7 8" key="1">
    <citation type="submission" date="2014-01" db="EMBL/GenBank/DDBJ databases">
        <title>Genome sequence determination for a cystic fibrosis isolate, Inquilinus limosus.</title>
        <authorList>
            <person name="Pino M."/>
            <person name="Di Conza J."/>
            <person name="Gutkind G."/>
        </authorList>
    </citation>
    <scope>NUCLEOTIDE SEQUENCE [LARGE SCALE GENOMIC DNA]</scope>
    <source>
        <strain evidence="7 8">MP06</strain>
    </source>
</reference>
<dbReference type="InterPro" id="IPR027417">
    <property type="entry name" value="P-loop_NTPase"/>
</dbReference>
<keyword evidence="3" id="KW-0536">Nodulation</keyword>
<protein>
    <submittedName>
        <fullName evidence="7">ABC transporter ATP-binding protein</fullName>
    </submittedName>
</protein>
<dbReference type="AlphaFoldDB" id="A0A0A0D7H8"/>
<dbReference type="GO" id="GO:0005524">
    <property type="term" value="F:ATP binding"/>
    <property type="evidence" value="ECO:0007669"/>
    <property type="project" value="UniProtKB-KW"/>
</dbReference>
<comment type="caution">
    <text evidence="7">The sequence shown here is derived from an EMBL/GenBank/DDBJ whole genome shotgun (WGS) entry which is preliminary data.</text>
</comment>
<dbReference type="SMART" id="SM00382">
    <property type="entry name" value="AAA"/>
    <property type="match status" value="1"/>
</dbReference>
<dbReference type="InterPro" id="IPR017871">
    <property type="entry name" value="ABC_transporter-like_CS"/>
</dbReference>
<proteinExistence type="inferred from homology"/>
<evidence type="ECO:0000256" key="4">
    <source>
        <dbReference type="ARBA" id="ARBA00022741"/>
    </source>
</evidence>
<organism evidence="7 8">
    <name type="scientific">Inquilinus limosus MP06</name>
    <dbReference type="NCBI Taxonomy" id="1398085"/>
    <lineage>
        <taxon>Bacteria</taxon>
        <taxon>Pseudomonadati</taxon>
        <taxon>Pseudomonadota</taxon>
        <taxon>Alphaproteobacteria</taxon>
        <taxon>Rhodospirillales</taxon>
        <taxon>Rhodospirillaceae</taxon>
        <taxon>Inquilinus</taxon>
    </lineage>
</organism>
<evidence type="ECO:0000256" key="2">
    <source>
        <dbReference type="ARBA" id="ARBA00022448"/>
    </source>
</evidence>
<evidence type="ECO:0000313" key="8">
    <source>
        <dbReference type="Proteomes" id="UP000029995"/>
    </source>
</evidence>
<dbReference type="EMBL" id="JANX01000121">
    <property type="protein sequence ID" value="KGM34089.1"/>
    <property type="molecule type" value="Genomic_DNA"/>
</dbReference>
<dbReference type="PANTHER" id="PTHR42711:SF5">
    <property type="entry name" value="ABC TRANSPORTER ATP-BINDING PROTEIN NATA"/>
    <property type="match status" value="1"/>
</dbReference>
<gene>
    <name evidence="7" type="ORF">P409_12215</name>
</gene>
<evidence type="ECO:0000256" key="1">
    <source>
        <dbReference type="ARBA" id="ARBA00005417"/>
    </source>
</evidence>
<feature type="domain" description="ABC transporter" evidence="6">
    <location>
        <begin position="9"/>
        <end position="239"/>
    </location>
</feature>
<dbReference type="InterPro" id="IPR022467">
    <property type="entry name" value="ABC_transprt_ATP-bd_su_PQQ"/>
</dbReference>
<dbReference type="InterPro" id="IPR003593">
    <property type="entry name" value="AAA+_ATPase"/>
</dbReference>
<dbReference type="PROSITE" id="PS00211">
    <property type="entry name" value="ABC_TRANSPORTER_1"/>
    <property type="match status" value="1"/>
</dbReference>
<sequence>MPAADTSALAVIGLSHKIAGREILAGIEIAVRPGTFTVLLGQNGAGKTTLFSLVTRLYSAQSGHIRVFGRDLAGEPGRALALMGVVFQQRALDPDLSARQNLRYHAALHGMPGSVARRRIATELERVGLAREADRKIRSFSGGEARRIEIARALLHEPRLLLCDEATVGLDIRSRAAILADVRGLVRERGLTVVWATHLIDEVEAADPTIILHRGHILRQGPAAAIVSDLGISDPGAGGLQDAFRRLTEAA</sequence>
<dbReference type="PROSITE" id="PS50893">
    <property type="entry name" value="ABC_TRANSPORTER_2"/>
    <property type="match status" value="1"/>
</dbReference>
<evidence type="ECO:0000313" key="7">
    <source>
        <dbReference type="EMBL" id="KGM34089.1"/>
    </source>
</evidence>
<dbReference type="InterPro" id="IPR050763">
    <property type="entry name" value="ABC_transporter_ATP-binding"/>
</dbReference>
<dbReference type="Gene3D" id="3.40.50.300">
    <property type="entry name" value="P-loop containing nucleotide triphosphate hydrolases"/>
    <property type="match status" value="1"/>
</dbReference>
<evidence type="ECO:0000256" key="5">
    <source>
        <dbReference type="ARBA" id="ARBA00022840"/>
    </source>
</evidence>
<comment type="similarity">
    <text evidence="1">Belongs to the ABC transporter superfamily.</text>
</comment>
<dbReference type="NCBIfam" id="TIGR03864">
    <property type="entry name" value="PQQ_ABC_ATP"/>
    <property type="match status" value="1"/>
</dbReference>
<evidence type="ECO:0000259" key="6">
    <source>
        <dbReference type="PROSITE" id="PS50893"/>
    </source>
</evidence>
<dbReference type="RefSeq" id="WP_034836315.1">
    <property type="nucleotide sequence ID" value="NZ_JANX01000121.1"/>
</dbReference>
<accession>A0A0A0D7H8</accession>
<dbReference type="GO" id="GO:0016887">
    <property type="term" value="F:ATP hydrolysis activity"/>
    <property type="evidence" value="ECO:0007669"/>
    <property type="project" value="InterPro"/>
</dbReference>
<keyword evidence="5 7" id="KW-0067">ATP-binding</keyword>
<evidence type="ECO:0000256" key="3">
    <source>
        <dbReference type="ARBA" id="ARBA00022458"/>
    </source>
</evidence>
<dbReference type="Pfam" id="PF00005">
    <property type="entry name" value="ABC_tran"/>
    <property type="match status" value="1"/>
</dbReference>
<keyword evidence="2" id="KW-0813">Transport</keyword>
<name>A0A0A0D7H8_9PROT</name>
<dbReference type="PANTHER" id="PTHR42711">
    <property type="entry name" value="ABC TRANSPORTER ATP-BINDING PROTEIN"/>
    <property type="match status" value="1"/>
</dbReference>
<dbReference type="InterPro" id="IPR003439">
    <property type="entry name" value="ABC_transporter-like_ATP-bd"/>
</dbReference>
<keyword evidence="4" id="KW-0547">Nucleotide-binding</keyword>